<dbReference type="OMA" id="NANSCIA"/>
<dbReference type="InParanoid" id="G4ZR53"/>
<dbReference type="SUPFAM" id="SSF53474">
    <property type="entry name" value="alpha/beta-Hydrolases"/>
    <property type="match status" value="1"/>
</dbReference>
<sequence>MDVSVEYLKTRAEIEEPQLGSSARNQCATAALSSSVTSLGRSLLTGSPIAVGENRKLKAEFDFSLGDSCSCKSKPRPCVFVHGLGIKKEHARNRDRFYYWGDLEGHAPCCSSMEYTYLNTSGNPWTSQALQQKVCDRVTEVSKTSSKSTISDTIVVTHSMGNLMLAGAIANGKCKLDPSSTWVGIAGPMKGSMCSDFVQDSCAGNRGFLLEAIAEVIGKCPPTTGLKSLAYQGGDYSSPELDAAYMAAQKAYRANVFAVMCSKSYYGQVSLYQSFFWMLGKSIPHKSKRNDGMVEFDNCAGGFPESKFGDTYRDRFYKTRLNHFDMQFVSGDALLDESKMPVKWFECLL</sequence>
<dbReference type="RefSeq" id="XP_009531704.1">
    <property type="nucleotide sequence ID" value="XM_009533409.1"/>
</dbReference>
<dbReference type="KEGG" id="psoj:PHYSODRAFT_511413"/>
<accession>G4ZR53</accession>
<name>G4ZR53_PHYSP</name>
<reference evidence="1 2" key="1">
    <citation type="journal article" date="2006" name="Science">
        <title>Phytophthora genome sequences uncover evolutionary origins and mechanisms of pathogenesis.</title>
        <authorList>
            <person name="Tyler B.M."/>
            <person name="Tripathy S."/>
            <person name="Zhang X."/>
            <person name="Dehal P."/>
            <person name="Jiang R.H."/>
            <person name="Aerts A."/>
            <person name="Arredondo F.D."/>
            <person name="Baxter L."/>
            <person name="Bensasson D."/>
            <person name="Beynon J.L."/>
            <person name="Chapman J."/>
            <person name="Damasceno C.M."/>
            <person name="Dorrance A.E."/>
            <person name="Dou D."/>
            <person name="Dickerman A.W."/>
            <person name="Dubchak I.L."/>
            <person name="Garbelotto M."/>
            <person name="Gijzen M."/>
            <person name="Gordon S.G."/>
            <person name="Govers F."/>
            <person name="Grunwald N.J."/>
            <person name="Huang W."/>
            <person name="Ivors K.L."/>
            <person name="Jones R.W."/>
            <person name="Kamoun S."/>
            <person name="Krampis K."/>
            <person name="Lamour K.H."/>
            <person name="Lee M.K."/>
            <person name="McDonald W.H."/>
            <person name="Medina M."/>
            <person name="Meijer H.J."/>
            <person name="Nordberg E.K."/>
            <person name="Maclean D.J."/>
            <person name="Ospina-Giraldo M.D."/>
            <person name="Morris P.F."/>
            <person name="Phuntumart V."/>
            <person name="Putnam N.H."/>
            <person name="Rash S."/>
            <person name="Rose J.K."/>
            <person name="Sakihama Y."/>
            <person name="Salamov A.A."/>
            <person name="Savidor A."/>
            <person name="Scheuring C.F."/>
            <person name="Smith B.M."/>
            <person name="Sobral B.W."/>
            <person name="Terry A."/>
            <person name="Torto-Alalibo T.A."/>
            <person name="Win J."/>
            <person name="Xu Z."/>
            <person name="Zhang H."/>
            <person name="Grigoriev I.V."/>
            <person name="Rokhsar D.S."/>
            <person name="Boore J.L."/>
        </authorList>
    </citation>
    <scope>NUCLEOTIDE SEQUENCE [LARGE SCALE GENOMIC DNA]</scope>
    <source>
        <strain evidence="1 2">P6497</strain>
    </source>
</reference>
<dbReference type="InterPro" id="IPR029058">
    <property type="entry name" value="AB_hydrolase_fold"/>
</dbReference>
<protein>
    <submittedName>
        <fullName evidence="1">Uncharacterized protein</fullName>
    </submittedName>
</protein>
<dbReference type="PANTHER" id="PTHR22538:SF1">
    <property type="entry name" value="VWFD DOMAIN-CONTAINING PROTEIN"/>
    <property type="match status" value="1"/>
</dbReference>
<proteinExistence type="predicted"/>
<organism evidence="1 2">
    <name type="scientific">Phytophthora sojae (strain P6497)</name>
    <name type="common">Soybean stem and root rot agent</name>
    <name type="synonym">Phytophthora megasperma f. sp. glycines</name>
    <dbReference type="NCBI Taxonomy" id="1094619"/>
    <lineage>
        <taxon>Eukaryota</taxon>
        <taxon>Sar</taxon>
        <taxon>Stramenopiles</taxon>
        <taxon>Oomycota</taxon>
        <taxon>Peronosporomycetes</taxon>
        <taxon>Peronosporales</taxon>
        <taxon>Peronosporaceae</taxon>
        <taxon>Phytophthora</taxon>
    </lineage>
</organism>
<dbReference type="EMBL" id="JH159156">
    <property type="protein sequence ID" value="EGZ14275.1"/>
    <property type="molecule type" value="Genomic_DNA"/>
</dbReference>
<keyword evidence="2" id="KW-1185">Reference proteome</keyword>
<evidence type="ECO:0000313" key="1">
    <source>
        <dbReference type="EMBL" id="EGZ14275.1"/>
    </source>
</evidence>
<gene>
    <name evidence="1" type="ORF">PHYSODRAFT_511413</name>
</gene>
<dbReference type="PANTHER" id="PTHR22538">
    <property type="entry name" value="CILIA- AND FLAGELLA-ASSOCIATED PROTEIN 74"/>
    <property type="match status" value="1"/>
</dbReference>
<dbReference type="Proteomes" id="UP000002640">
    <property type="component" value="Unassembled WGS sequence"/>
</dbReference>
<dbReference type="GeneID" id="20659229"/>
<evidence type="ECO:0000313" key="2">
    <source>
        <dbReference type="Proteomes" id="UP000002640"/>
    </source>
</evidence>
<dbReference type="AlphaFoldDB" id="G4ZR53"/>
<dbReference type="Gene3D" id="3.40.50.1820">
    <property type="entry name" value="alpha/beta hydrolase"/>
    <property type="match status" value="1"/>
</dbReference>